<protein>
    <submittedName>
        <fullName evidence="1">12755_t:CDS:1</fullName>
    </submittedName>
</protein>
<keyword evidence="2" id="KW-1185">Reference proteome</keyword>
<evidence type="ECO:0000313" key="1">
    <source>
        <dbReference type="EMBL" id="CAG8441017.1"/>
    </source>
</evidence>
<gene>
    <name evidence="1" type="ORF">ACOLOM_LOCUS229</name>
</gene>
<dbReference type="EMBL" id="CAJVPT010000225">
    <property type="protein sequence ID" value="CAG8441017.1"/>
    <property type="molecule type" value="Genomic_DNA"/>
</dbReference>
<evidence type="ECO:0000313" key="2">
    <source>
        <dbReference type="Proteomes" id="UP000789525"/>
    </source>
</evidence>
<sequence length="1024" mass="115395">MIVYLVTTLPWMIGTLKIGLDDKNAVRWRKSIFCLFFGTLVPMIYYFIQHKVHHVAGAYTIYAFFEWSLIFYDVAFDAISFHDLSFIELRVISAGRGSSDFLLYSIEISSSDKDSISGFPGAKNSTVNASTITPYHQYLKDLFLSSDIGYWNNIMEYATDTYLAFVYWSMLTSLALTIWYFPLWYMGISGYEAFLLVTSSPVLLGINSVRRTVRSYPGLFHLFSLVGLASYMFVDPVTRLILVSVGVAIANLTWTSAWTENRNNMVRLERNALIWGVGLIASNVVKMAWWTNNPIWPIMHGANGGRNGVGLALGILASLLVMLRDGKGKSKSTEQRRKVSGSWASAAAGLGSLMFALHSLLSDTTTLTRWVYEGYPNTGPLPVPWGGILTIMAMSLGLVLSSYRKIVVGIHWYVIGCVSCTCLYYYSTWKGYYGGLLLGVYIMSLIPSFIRGVSQHPPGRTLFTAMMIYNVLCLAHVWIVAYAFVPAGEYMREHTDYVLFAMMILIGLGVREASVNSSKFAQMNNSHHNRSLTRGGLGIMILVTIIVAFSRASSGPPVPYHPEQKLITAGIWTIHFGLDNDMWASEVRMRDLIRDMELDVVGLLESDTGRIIMGNRDLTQFLAEDLNMYADYGPGPSKHTWGCAMLSKFPIIKSTHHLLPSPKGELACAIHATLDVYGKEVDFIVSHNGQEEDVEDRKLQTTELARIMRESQNPFVFLGYVVTKPFEGNYFILMDDGNVNDIDKTDYDRWCEYIAYRGIKKVGYARVSHGRITDTELQVGKFQVLDGYDRSNWKAVDNRIQENEVIPELRFTPIFRGEGKSKLLNTFIIMRLNNLAQLQMFHSLLDKHVIAQHPTLQKILQIEEAMYRCPGFDKAWKLIGGLSLPFLRGKLDRGRKGQKDWNSKKDRNKDGSEPRLNSTAGFDYGFDVDFSAIYNDAVKATPDDTDWLTSNLSNSNETSVSDGVTSIKIKLTHFGVNIACENRKDEWEQRIPAVLKTRKQTTGGDYEFTVNFEEPHAEVTATNE</sequence>
<accession>A0ACA9JXD1</accession>
<organism evidence="1 2">
    <name type="scientific">Acaulospora colombiana</name>
    <dbReference type="NCBI Taxonomy" id="27376"/>
    <lineage>
        <taxon>Eukaryota</taxon>
        <taxon>Fungi</taxon>
        <taxon>Fungi incertae sedis</taxon>
        <taxon>Mucoromycota</taxon>
        <taxon>Glomeromycotina</taxon>
        <taxon>Glomeromycetes</taxon>
        <taxon>Diversisporales</taxon>
        <taxon>Acaulosporaceae</taxon>
        <taxon>Acaulospora</taxon>
    </lineage>
</organism>
<dbReference type="Proteomes" id="UP000789525">
    <property type="component" value="Unassembled WGS sequence"/>
</dbReference>
<name>A0ACA9JXD1_9GLOM</name>
<comment type="caution">
    <text evidence="1">The sequence shown here is derived from an EMBL/GenBank/DDBJ whole genome shotgun (WGS) entry which is preliminary data.</text>
</comment>
<proteinExistence type="predicted"/>
<reference evidence="1" key="1">
    <citation type="submission" date="2021-06" db="EMBL/GenBank/DDBJ databases">
        <authorList>
            <person name="Kallberg Y."/>
            <person name="Tangrot J."/>
            <person name="Rosling A."/>
        </authorList>
    </citation>
    <scope>NUCLEOTIDE SEQUENCE</scope>
    <source>
        <strain evidence="1">CL356</strain>
    </source>
</reference>